<evidence type="ECO:0000313" key="2">
    <source>
        <dbReference type="Proteomes" id="UP000192501"/>
    </source>
</evidence>
<accession>A0A1X0QKN7</accession>
<dbReference type="VEuPathDB" id="MicrosporidiaDB:HERIO_2577"/>
<dbReference type="VEuPathDB" id="MicrosporidiaDB:A0H76_1496"/>
<dbReference type="EMBL" id="LTAI01000033">
    <property type="protein sequence ID" value="ORE00328.1"/>
    <property type="molecule type" value="Genomic_DNA"/>
</dbReference>
<dbReference type="Proteomes" id="UP000192501">
    <property type="component" value="Unassembled WGS sequence"/>
</dbReference>
<organism evidence="1 2">
    <name type="scientific">Hepatospora eriocheir</name>
    <dbReference type="NCBI Taxonomy" id="1081669"/>
    <lineage>
        <taxon>Eukaryota</taxon>
        <taxon>Fungi</taxon>
        <taxon>Fungi incertae sedis</taxon>
        <taxon>Microsporidia</taxon>
        <taxon>Hepatosporidae</taxon>
        <taxon>Hepatospora</taxon>
    </lineage>
</organism>
<evidence type="ECO:0000313" key="1">
    <source>
        <dbReference type="EMBL" id="ORE00328.1"/>
    </source>
</evidence>
<reference evidence="1 2" key="1">
    <citation type="journal article" date="2017" name="Environ. Microbiol.">
        <title>Decay of the glycolytic pathway and adaptation to intranuclear parasitism within Enterocytozoonidae microsporidia.</title>
        <authorList>
            <person name="Wiredu Boakye D."/>
            <person name="Jaroenlak P."/>
            <person name="Prachumwat A."/>
            <person name="Williams T.A."/>
            <person name="Bateman K.S."/>
            <person name="Itsathitphaisarn O."/>
            <person name="Sritunyalucksana K."/>
            <person name="Paszkiewicz K.H."/>
            <person name="Moore K.A."/>
            <person name="Stentiford G.D."/>
            <person name="Williams B.A."/>
        </authorList>
    </citation>
    <scope>NUCLEOTIDE SEQUENCE [LARGE SCALE GENOMIC DNA]</scope>
    <source>
        <strain evidence="2">canceri</strain>
    </source>
</reference>
<comment type="caution">
    <text evidence="1">The sequence shown here is derived from an EMBL/GenBank/DDBJ whole genome shotgun (WGS) entry which is preliminary data.</text>
</comment>
<gene>
    <name evidence="1" type="ORF">A0H76_1496</name>
</gene>
<dbReference type="AlphaFoldDB" id="A0A1X0QKN7"/>
<protein>
    <submittedName>
        <fullName evidence="1">Uncharacterized protein</fullName>
    </submittedName>
</protein>
<sequence length="92" mass="10999">MLHLVLFNIGKRSILKKSKHHNCINIHNFSKLDDEIITVKHEMILKESEMRFEVEKVSLTNNFNFNYNNIIKRNIKEQNKPLTFKLIDNFGK</sequence>
<proteinExistence type="predicted"/>
<name>A0A1X0QKN7_9MICR</name>